<feature type="signal peptide" evidence="1">
    <location>
        <begin position="1"/>
        <end position="21"/>
    </location>
</feature>
<dbReference type="InterPro" id="IPR021314">
    <property type="entry name" value="DUF2911"/>
</dbReference>
<dbReference type="EMBL" id="BRXS01000005">
    <property type="protein sequence ID" value="GLC26796.1"/>
    <property type="molecule type" value="Genomic_DNA"/>
</dbReference>
<protein>
    <recommendedName>
        <fullName evidence="4">DUF2911 domain-containing protein</fullName>
    </recommendedName>
</protein>
<sequence>MLRRLTLAACIALAIPAPARAQIRASEPASVSQTIDGTKLTVTYSRPRVRGRDPIFGSRAVRWGETWTPGANWATTLDVSRAITLGGRPVPKGTYSVWMVVRQGGDWTMVLEPKARLFHMDPPDSSAKQIRFPVRAETGPFTEVLTWSFPDVRSTGGTLALQWATTRVAMEIGVEPSLVTTLPETEAAPYLGRYAYTEMDTLGRPTRTIELVVLYENGTLKGEFVPEDGYMKRFALIRTGPDFFFPGIYDRDGKIYEVIRPDMSIEFTRANGKAETLEVRYDTDYLAARGKRKQ</sequence>
<organism evidence="2 3">
    <name type="scientific">Roseisolibacter agri</name>
    <dbReference type="NCBI Taxonomy" id="2014610"/>
    <lineage>
        <taxon>Bacteria</taxon>
        <taxon>Pseudomonadati</taxon>
        <taxon>Gemmatimonadota</taxon>
        <taxon>Gemmatimonadia</taxon>
        <taxon>Gemmatimonadales</taxon>
        <taxon>Gemmatimonadaceae</taxon>
        <taxon>Roseisolibacter</taxon>
    </lineage>
</organism>
<dbReference type="Proteomes" id="UP001161325">
    <property type="component" value="Unassembled WGS sequence"/>
</dbReference>
<dbReference type="AlphaFoldDB" id="A0AA37QDA6"/>
<evidence type="ECO:0000256" key="1">
    <source>
        <dbReference type="SAM" id="SignalP"/>
    </source>
</evidence>
<keyword evidence="3" id="KW-1185">Reference proteome</keyword>
<feature type="chain" id="PRO_5041469201" description="DUF2911 domain-containing protein" evidence="1">
    <location>
        <begin position="22"/>
        <end position="294"/>
    </location>
</feature>
<accession>A0AA37QDA6</accession>
<evidence type="ECO:0000313" key="3">
    <source>
        <dbReference type="Proteomes" id="UP001161325"/>
    </source>
</evidence>
<proteinExistence type="predicted"/>
<name>A0AA37QDA6_9BACT</name>
<reference evidence="2" key="1">
    <citation type="submission" date="2022-08" db="EMBL/GenBank/DDBJ databases">
        <title>Draft genome sequencing of Roseisolibacter agri AW1220.</title>
        <authorList>
            <person name="Tobiishi Y."/>
            <person name="Tonouchi A."/>
        </authorList>
    </citation>
    <scope>NUCLEOTIDE SEQUENCE</scope>
    <source>
        <strain evidence="2">AW1220</strain>
    </source>
</reference>
<dbReference type="RefSeq" id="WP_284351250.1">
    <property type="nucleotide sequence ID" value="NZ_BRXS01000005.1"/>
</dbReference>
<evidence type="ECO:0000313" key="2">
    <source>
        <dbReference type="EMBL" id="GLC26796.1"/>
    </source>
</evidence>
<comment type="caution">
    <text evidence="2">The sequence shown here is derived from an EMBL/GenBank/DDBJ whole genome shotgun (WGS) entry which is preliminary data.</text>
</comment>
<dbReference type="Pfam" id="PF11138">
    <property type="entry name" value="DUF2911"/>
    <property type="match status" value="1"/>
</dbReference>
<evidence type="ECO:0008006" key="4">
    <source>
        <dbReference type="Google" id="ProtNLM"/>
    </source>
</evidence>
<keyword evidence="1" id="KW-0732">Signal</keyword>
<gene>
    <name evidence="2" type="ORF">rosag_33090</name>
</gene>